<feature type="region of interest" description="Disordered" evidence="1">
    <location>
        <begin position="98"/>
        <end position="133"/>
    </location>
</feature>
<proteinExistence type="predicted"/>
<accession>A0A4C1VB95</accession>
<protein>
    <submittedName>
        <fullName evidence="2">Uncharacterized protein</fullName>
    </submittedName>
</protein>
<evidence type="ECO:0000313" key="3">
    <source>
        <dbReference type="Proteomes" id="UP000299102"/>
    </source>
</evidence>
<comment type="caution">
    <text evidence="2">The sequence shown here is derived from an EMBL/GenBank/DDBJ whole genome shotgun (WGS) entry which is preliminary data.</text>
</comment>
<evidence type="ECO:0000256" key="1">
    <source>
        <dbReference type="SAM" id="MobiDB-lite"/>
    </source>
</evidence>
<evidence type="ECO:0000313" key="2">
    <source>
        <dbReference type="EMBL" id="GBP36056.1"/>
    </source>
</evidence>
<sequence length="160" mass="17199">MSDSLLTLPSVNWSRRFQDSARACDREDEELKMPAILSKLREQASRVQPGLAVGVGVGVALAACALYGTRERKVAPPCHNNNNNYKIYQTLSSASRRSGEPFTLDSRGNGLDAWPSETAGGTSRPAPGRGRLSNRLPFDTKAVYVPAVHTVIASTTSGLL</sequence>
<name>A0A4C1VB95_EUMVA</name>
<gene>
    <name evidence="2" type="ORF">EVAR_29186_1</name>
</gene>
<keyword evidence="3" id="KW-1185">Reference proteome</keyword>
<dbReference type="AlphaFoldDB" id="A0A4C1VB95"/>
<reference evidence="2 3" key="1">
    <citation type="journal article" date="2019" name="Commun. Biol.">
        <title>The bagworm genome reveals a unique fibroin gene that provides high tensile strength.</title>
        <authorList>
            <person name="Kono N."/>
            <person name="Nakamura H."/>
            <person name="Ohtoshi R."/>
            <person name="Tomita M."/>
            <person name="Numata K."/>
            <person name="Arakawa K."/>
        </authorList>
    </citation>
    <scope>NUCLEOTIDE SEQUENCE [LARGE SCALE GENOMIC DNA]</scope>
</reference>
<dbReference type="Proteomes" id="UP000299102">
    <property type="component" value="Unassembled WGS sequence"/>
</dbReference>
<dbReference type="EMBL" id="BGZK01000313">
    <property type="protein sequence ID" value="GBP36056.1"/>
    <property type="molecule type" value="Genomic_DNA"/>
</dbReference>
<organism evidence="2 3">
    <name type="scientific">Eumeta variegata</name>
    <name type="common">Bagworm moth</name>
    <name type="synonym">Eumeta japonica</name>
    <dbReference type="NCBI Taxonomy" id="151549"/>
    <lineage>
        <taxon>Eukaryota</taxon>
        <taxon>Metazoa</taxon>
        <taxon>Ecdysozoa</taxon>
        <taxon>Arthropoda</taxon>
        <taxon>Hexapoda</taxon>
        <taxon>Insecta</taxon>
        <taxon>Pterygota</taxon>
        <taxon>Neoptera</taxon>
        <taxon>Endopterygota</taxon>
        <taxon>Lepidoptera</taxon>
        <taxon>Glossata</taxon>
        <taxon>Ditrysia</taxon>
        <taxon>Tineoidea</taxon>
        <taxon>Psychidae</taxon>
        <taxon>Oiketicinae</taxon>
        <taxon>Eumeta</taxon>
    </lineage>
</organism>